<evidence type="ECO:0000256" key="10">
    <source>
        <dbReference type="RuleBase" id="RU004182"/>
    </source>
</evidence>
<evidence type="ECO:0000256" key="3">
    <source>
        <dbReference type="ARBA" id="ARBA00014046"/>
    </source>
</evidence>
<dbReference type="PROSITE" id="PS51645">
    <property type="entry name" value="PHR_CRY_ALPHA_BETA"/>
    <property type="match status" value="1"/>
</dbReference>
<feature type="binding site" evidence="8">
    <location>
        <position position="266"/>
    </location>
    <ligand>
        <name>FAD</name>
        <dbReference type="ChEBI" id="CHEBI:57692"/>
    </ligand>
</feature>
<dbReference type="Pfam" id="PF00875">
    <property type="entry name" value="DNA_photolyase"/>
    <property type="match status" value="1"/>
</dbReference>
<dbReference type="SUPFAM" id="SSF48173">
    <property type="entry name" value="Cryptochrome/photolyase FAD-binding domain"/>
    <property type="match status" value="1"/>
</dbReference>
<accession>A0AAW9DRZ9</accession>
<evidence type="ECO:0000256" key="7">
    <source>
        <dbReference type="ARBA" id="ARBA00033999"/>
    </source>
</evidence>
<dbReference type="PANTHER" id="PTHR11455">
    <property type="entry name" value="CRYPTOCHROME"/>
    <property type="match status" value="1"/>
</dbReference>
<dbReference type="PANTHER" id="PTHR11455:SF9">
    <property type="entry name" value="CRYPTOCHROME CIRCADIAN CLOCK 5 ISOFORM X1"/>
    <property type="match status" value="1"/>
</dbReference>
<dbReference type="EMBL" id="JAWXYB010000018">
    <property type="protein sequence ID" value="MDX5931671.1"/>
    <property type="molecule type" value="Genomic_DNA"/>
</dbReference>
<proteinExistence type="inferred from homology"/>
<name>A0AAW9DRZ9_ACIAO</name>
<organism evidence="12 13">
    <name type="scientific">Acidiphilium acidophilum</name>
    <name type="common">Thiobacillus acidophilus</name>
    <dbReference type="NCBI Taxonomy" id="76588"/>
    <lineage>
        <taxon>Bacteria</taxon>
        <taxon>Pseudomonadati</taxon>
        <taxon>Pseudomonadota</taxon>
        <taxon>Alphaproteobacteria</taxon>
        <taxon>Acetobacterales</taxon>
        <taxon>Acidocellaceae</taxon>
        <taxon>Acidiphilium</taxon>
    </lineage>
</organism>
<dbReference type="EC" id="4.1.99.3" evidence="2"/>
<dbReference type="GO" id="GO:0003904">
    <property type="term" value="F:deoxyribodipyrimidine photo-lyase activity"/>
    <property type="evidence" value="ECO:0007669"/>
    <property type="project" value="UniProtKB-EC"/>
</dbReference>
<dbReference type="FunFam" id="1.10.579.10:FF:000003">
    <property type="entry name" value="Deoxyribodipyrimidine photo-lyase"/>
    <property type="match status" value="1"/>
</dbReference>
<dbReference type="GO" id="GO:0003677">
    <property type="term" value="F:DNA binding"/>
    <property type="evidence" value="ECO:0007669"/>
    <property type="project" value="TreeGrafter"/>
</dbReference>
<dbReference type="AlphaFoldDB" id="A0AAW9DRZ9"/>
<dbReference type="Proteomes" id="UP001279553">
    <property type="component" value="Unassembled WGS sequence"/>
</dbReference>
<comment type="cofactor">
    <cofactor evidence="1">
        <name>(6R)-5,10-methylene-5,6,7,8-tetrahydrofolate</name>
        <dbReference type="ChEBI" id="CHEBI:15636"/>
    </cofactor>
</comment>
<gene>
    <name evidence="12" type="ORF">SIL87_12940</name>
</gene>
<feature type="domain" description="Photolyase/cryptochrome alpha/beta" evidence="11">
    <location>
        <begin position="2"/>
        <end position="126"/>
    </location>
</feature>
<evidence type="ECO:0000256" key="6">
    <source>
        <dbReference type="ARBA" id="ARBA00022991"/>
    </source>
</evidence>
<dbReference type="GO" id="GO:0000719">
    <property type="term" value="P:photoreactive repair"/>
    <property type="evidence" value="ECO:0007669"/>
    <property type="project" value="UniProtKB-ARBA"/>
</dbReference>
<evidence type="ECO:0000259" key="11">
    <source>
        <dbReference type="PROSITE" id="PS51645"/>
    </source>
</evidence>
<feature type="binding site" evidence="8">
    <location>
        <begin position="366"/>
        <end position="368"/>
    </location>
    <ligand>
        <name>FAD</name>
        <dbReference type="ChEBI" id="CHEBI:57692"/>
    </ligand>
</feature>
<comment type="cofactor">
    <cofactor evidence="8">
        <name>FAD</name>
        <dbReference type="ChEBI" id="CHEBI:57692"/>
    </cofactor>
    <text evidence="8">Binds 1 FAD per subunit.</text>
</comment>
<keyword evidence="6 10" id="KW-0157">Chromophore</keyword>
<keyword evidence="5 8" id="KW-0274">FAD</keyword>
<dbReference type="RefSeq" id="WP_319614568.1">
    <property type="nucleotide sequence ID" value="NZ_JAWXYB010000018.1"/>
</dbReference>
<dbReference type="Pfam" id="PF03441">
    <property type="entry name" value="FAD_binding_7"/>
    <property type="match status" value="1"/>
</dbReference>
<feature type="site" description="Electron transfer via tryptophanyl radical" evidence="9">
    <location>
        <position position="376"/>
    </location>
</feature>
<evidence type="ECO:0000256" key="1">
    <source>
        <dbReference type="ARBA" id="ARBA00001932"/>
    </source>
</evidence>
<evidence type="ECO:0000256" key="8">
    <source>
        <dbReference type="PIRSR" id="PIRSR602081-1"/>
    </source>
</evidence>
<comment type="caution">
    <text evidence="12">The sequence shown here is derived from an EMBL/GenBank/DDBJ whole genome shotgun (WGS) entry which is preliminary data.</text>
</comment>
<protein>
    <recommendedName>
        <fullName evidence="3">Deoxyribodipyrimidine photo-lyase</fullName>
        <ecNumber evidence="2">4.1.99.3</ecNumber>
    </recommendedName>
</protein>
<evidence type="ECO:0000256" key="2">
    <source>
        <dbReference type="ARBA" id="ARBA00013149"/>
    </source>
</evidence>
<dbReference type="GO" id="GO:0071949">
    <property type="term" value="F:FAD binding"/>
    <property type="evidence" value="ECO:0007669"/>
    <property type="project" value="TreeGrafter"/>
</dbReference>
<dbReference type="Gene3D" id="3.40.50.620">
    <property type="entry name" value="HUPs"/>
    <property type="match status" value="1"/>
</dbReference>
<comment type="similarity">
    <text evidence="10">Belongs to the DNA photolyase family.</text>
</comment>
<feature type="site" description="Electron transfer via tryptophanyl radical" evidence="9">
    <location>
        <position position="300"/>
    </location>
</feature>
<evidence type="ECO:0000313" key="12">
    <source>
        <dbReference type="EMBL" id="MDX5931671.1"/>
    </source>
</evidence>
<dbReference type="InterPro" id="IPR036134">
    <property type="entry name" value="Crypto/Photolyase_FAD-like_sf"/>
</dbReference>
<feature type="site" description="Electron transfer via tryptophanyl radical" evidence="9">
    <location>
        <position position="353"/>
    </location>
</feature>
<dbReference type="InterPro" id="IPR005101">
    <property type="entry name" value="Cryptochr/Photolyase_FAD-bd"/>
</dbReference>
<dbReference type="PROSITE" id="PS00394">
    <property type="entry name" value="DNA_PHOTOLYASES_1_1"/>
    <property type="match status" value="1"/>
</dbReference>
<comment type="catalytic activity">
    <reaction evidence="7">
        <text>cyclobutadipyrimidine (in DNA) = 2 pyrimidine residues (in DNA).</text>
        <dbReference type="EC" id="4.1.99.3"/>
    </reaction>
</comment>
<dbReference type="SUPFAM" id="SSF52425">
    <property type="entry name" value="Cryptochrome/photolyase, N-terminal domain"/>
    <property type="match status" value="1"/>
</dbReference>
<dbReference type="InterPro" id="IPR036155">
    <property type="entry name" value="Crypto/Photolyase_N_sf"/>
</dbReference>
<evidence type="ECO:0000256" key="5">
    <source>
        <dbReference type="ARBA" id="ARBA00022827"/>
    </source>
</evidence>
<evidence type="ECO:0000256" key="4">
    <source>
        <dbReference type="ARBA" id="ARBA00022630"/>
    </source>
</evidence>
<evidence type="ECO:0000313" key="13">
    <source>
        <dbReference type="Proteomes" id="UP001279553"/>
    </source>
</evidence>
<keyword evidence="12" id="KW-0456">Lyase</keyword>
<keyword evidence="4 8" id="KW-0285">Flavoprotein</keyword>
<dbReference type="InterPro" id="IPR018394">
    <property type="entry name" value="DNA_photolyase_1_CS_C"/>
</dbReference>
<dbReference type="InterPro" id="IPR014729">
    <property type="entry name" value="Rossmann-like_a/b/a_fold"/>
</dbReference>
<keyword evidence="13" id="KW-1185">Reference proteome</keyword>
<evidence type="ECO:0000256" key="9">
    <source>
        <dbReference type="PIRSR" id="PIRSR602081-2"/>
    </source>
</evidence>
<dbReference type="PRINTS" id="PR00147">
    <property type="entry name" value="DNAPHOTLYASE"/>
</dbReference>
<dbReference type="InterPro" id="IPR002081">
    <property type="entry name" value="Cryptochrome/DNA_photolyase_1"/>
</dbReference>
<dbReference type="Gene3D" id="1.10.579.10">
    <property type="entry name" value="DNA Cyclobutane Dipyrimidine Photolyase, subunit A, domain 3"/>
    <property type="match status" value="1"/>
</dbReference>
<sequence>MAISLVWFRNDLRLADNPALAAGLESGSIVPVFVLDPAAKWGGASLWWLHHSLASLAKDCAARGAKLVLRRGDSAAIIAELARTLGAEAVHAGRAHEPWLRRVDRAVAEELAKRDIAFHRHRSALMFGGEQIVNKTGGVYGVYTPFSRACFEAFSARPAIAAPQRIGSIADVASDALDDWQLLPTRPDWSAGLAETWTPGEAGAHERLTAFLDADLDEYDRQRNLPGRSGTSMLSPHLHWGEIAIDAVWRATEAARTTRAEGRTTFLKELVWREFAAYLLWHNQDLDTVPMKAQFAAMPWRDAPGELRAWQRGRTGIPIVDAGMRQLWQTGWMHNRVRMITASFLVKHLLIPWQTGEAWFWDCLVDADVASNAASWQWVAGCGADAAPYFRIFNPVLQGLKFDPDGAYVRRFVPELANLPDEVIHAPWDAPQHVLRGAGVILGRTYPEPIVDLASGRDRALAALKEIGNSPS</sequence>
<dbReference type="PROSITE" id="PS00691">
    <property type="entry name" value="DNA_PHOTOLYASES_1_2"/>
    <property type="match status" value="1"/>
</dbReference>
<dbReference type="InterPro" id="IPR006050">
    <property type="entry name" value="DNA_photolyase_N"/>
</dbReference>
<dbReference type="GO" id="GO:0009416">
    <property type="term" value="P:response to light stimulus"/>
    <property type="evidence" value="ECO:0007669"/>
    <property type="project" value="TreeGrafter"/>
</dbReference>
<feature type="binding site" evidence="8">
    <location>
        <begin position="231"/>
        <end position="235"/>
    </location>
    <ligand>
        <name>FAD</name>
        <dbReference type="ChEBI" id="CHEBI:57692"/>
    </ligand>
</feature>
<feature type="binding site" evidence="8">
    <location>
        <position position="219"/>
    </location>
    <ligand>
        <name>FAD</name>
        <dbReference type="ChEBI" id="CHEBI:57692"/>
    </ligand>
</feature>
<reference evidence="12 13" key="1">
    <citation type="submission" date="2023-11" db="EMBL/GenBank/DDBJ databases">
        <title>MicrobeMod: A computational toolkit for identifying prokaryotic methylation and restriction-modification with nanopore sequencing.</title>
        <authorList>
            <person name="Crits-Christoph A."/>
            <person name="Kang S.C."/>
            <person name="Lee H."/>
            <person name="Ostrov N."/>
        </authorList>
    </citation>
    <scope>NUCLEOTIDE SEQUENCE [LARGE SCALE GENOMIC DNA]</scope>
    <source>
        <strain evidence="12 13">DSMZ 700</strain>
    </source>
</reference>
<dbReference type="Gene3D" id="1.25.40.80">
    <property type="match status" value="1"/>
</dbReference>